<dbReference type="OrthoDB" id="341421at2759"/>
<dbReference type="STRING" id="933084.A0A067P9W1"/>
<evidence type="ECO:0000256" key="2">
    <source>
        <dbReference type="ARBA" id="ARBA00022771"/>
    </source>
</evidence>
<dbReference type="EMBL" id="KL197746">
    <property type="protein sequence ID" value="KDQ51708.1"/>
    <property type="molecule type" value="Genomic_DNA"/>
</dbReference>
<dbReference type="Gene3D" id="6.10.140.2220">
    <property type="match status" value="1"/>
</dbReference>
<keyword evidence="1" id="KW-0479">Metal-binding</keyword>
<protein>
    <recommendedName>
        <fullName evidence="5">MYND-type domain-containing protein</fullName>
    </recommendedName>
</protein>
<reference evidence="7" key="1">
    <citation type="journal article" date="2014" name="Proc. Natl. Acad. Sci. U.S.A.">
        <title>Extensive sampling of basidiomycete genomes demonstrates inadequacy of the white-rot/brown-rot paradigm for wood decay fungi.</title>
        <authorList>
            <person name="Riley R."/>
            <person name="Salamov A.A."/>
            <person name="Brown D.W."/>
            <person name="Nagy L.G."/>
            <person name="Floudas D."/>
            <person name="Held B.W."/>
            <person name="Levasseur A."/>
            <person name="Lombard V."/>
            <person name="Morin E."/>
            <person name="Otillar R."/>
            <person name="Lindquist E.A."/>
            <person name="Sun H."/>
            <person name="LaButti K.M."/>
            <person name="Schmutz J."/>
            <person name="Jabbour D."/>
            <person name="Luo H."/>
            <person name="Baker S.E."/>
            <person name="Pisabarro A.G."/>
            <person name="Walton J.D."/>
            <person name="Blanchette R.A."/>
            <person name="Henrissat B."/>
            <person name="Martin F."/>
            <person name="Cullen D."/>
            <person name="Hibbett D.S."/>
            <person name="Grigoriev I.V."/>
        </authorList>
    </citation>
    <scope>NUCLEOTIDE SEQUENCE [LARGE SCALE GENOMIC DNA]</scope>
    <source>
        <strain evidence="7">MUCL 33604</strain>
    </source>
</reference>
<keyword evidence="7" id="KW-1185">Reference proteome</keyword>
<dbReference type="SUPFAM" id="SSF144232">
    <property type="entry name" value="HIT/MYND zinc finger-like"/>
    <property type="match status" value="1"/>
</dbReference>
<evidence type="ECO:0000313" key="6">
    <source>
        <dbReference type="EMBL" id="KDQ51708.1"/>
    </source>
</evidence>
<dbReference type="HOGENOM" id="CLU_1332093_0_0_1"/>
<feature type="domain" description="MYND-type" evidence="5">
    <location>
        <begin position="10"/>
        <end position="52"/>
    </location>
</feature>
<dbReference type="InParanoid" id="A0A067P9W1"/>
<dbReference type="PROSITE" id="PS50865">
    <property type="entry name" value="ZF_MYND_2"/>
    <property type="match status" value="1"/>
</dbReference>
<sequence>MKESYRTCASRTCLKVDVKQTFKRCAKCRDAHYCSTQCQLDDWEKGNHRVRCKATRALRQKGQFESFSRKELDYIHAVVKHDFRTHFAHITHLMLTQYPDEGPLSLITQFDYTTIPQSISVAPLSSLHLSSSDPQVSIDFDHLVADLDEHRGNLLVIRATIPRGEFNTFSVLGCLVPSLEELEGREVSGSHVRQLVESFDVGGVGS</sequence>
<dbReference type="Pfam" id="PF01753">
    <property type="entry name" value="zf-MYND"/>
    <property type="match status" value="1"/>
</dbReference>
<dbReference type="GO" id="GO:0008270">
    <property type="term" value="F:zinc ion binding"/>
    <property type="evidence" value="ECO:0007669"/>
    <property type="project" value="UniProtKB-KW"/>
</dbReference>
<dbReference type="Proteomes" id="UP000027265">
    <property type="component" value="Unassembled WGS sequence"/>
</dbReference>
<accession>A0A067P9W1</accession>
<organism evidence="6 7">
    <name type="scientific">Jaapia argillacea MUCL 33604</name>
    <dbReference type="NCBI Taxonomy" id="933084"/>
    <lineage>
        <taxon>Eukaryota</taxon>
        <taxon>Fungi</taxon>
        <taxon>Dikarya</taxon>
        <taxon>Basidiomycota</taxon>
        <taxon>Agaricomycotina</taxon>
        <taxon>Agaricomycetes</taxon>
        <taxon>Agaricomycetidae</taxon>
        <taxon>Jaapiales</taxon>
        <taxon>Jaapiaceae</taxon>
        <taxon>Jaapia</taxon>
    </lineage>
</organism>
<evidence type="ECO:0000256" key="1">
    <source>
        <dbReference type="ARBA" id="ARBA00022723"/>
    </source>
</evidence>
<proteinExistence type="predicted"/>
<name>A0A067P9W1_9AGAM</name>
<evidence type="ECO:0000256" key="4">
    <source>
        <dbReference type="PROSITE-ProRule" id="PRU00134"/>
    </source>
</evidence>
<keyword evidence="2 4" id="KW-0863">Zinc-finger</keyword>
<evidence type="ECO:0000259" key="5">
    <source>
        <dbReference type="PROSITE" id="PS50865"/>
    </source>
</evidence>
<gene>
    <name evidence="6" type="ORF">JAAARDRAFT_502906</name>
</gene>
<dbReference type="AlphaFoldDB" id="A0A067P9W1"/>
<keyword evidence="3" id="KW-0862">Zinc</keyword>
<evidence type="ECO:0000256" key="3">
    <source>
        <dbReference type="ARBA" id="ARBA00022833"/>
    </source>
</evidence>
<dbReference type="InterPro" id="IPR002893">
    <property type="entry name" value="Znf_MYND"/>
</dbReference>
<evidence type="ECO:0000313" key="7">
    <source>
        <dbReference type="Proteomes" id="UP000027265"/>
    </source>
</evidence>